<keyword evidence="3" id="KW-1185">Reference proteome</keyword>
<evidence type="ECO:0000313" key="2">
    <source>
        <dbReference type="EMBL" id="MBE9662161.1"/>
    </source>
</evidence>
<dbReference type="PROSITE" id="PS51257">
    <property type="entry name" value="PROKAR_LIPOPROTEIN"/>
    <property type="match status" value="1"/>
</dbReference>
<comment type="caution">
    <text evidence="2">The sequence shown here is derived from an EMBL/GenBank/DDBJ whole genome shotgun (WGS) entry which is preliminary data.</text>
</comment>
<evidence type="ECO:0000313" key="3">
    <source>
        <dbReference type="Proteomes" id="UP000622475"/>
    </source>
</evidence>
<sequence>MRTLTAIIVTIFLLGCAGQKAADNGLKTIKNAKAMVINTGSPLVDGCGYLLEIDSVRYHADNFADDSTLINKKVKITATITGETFRCGLTRDPNAGIPIIHITKVER</sequence>
<reference evidence="2" key="1">
    <citation type="submission" date="2020-10" db="EMBL/GenBank/DDBJ databases">
        <title>Mucilaginibacter mali sp. nov., isolated from rhizosphere soil of apple orchard.</title>
        <authorList>
            <person name="Lee J.-S."/>
            <person name="Kim H.S."/>
            <person name="Kim J.-S."/>
        </authorList>
    </citation>
    <scope>NUCLEOTIDE SEQUENCE</scope>
    <source>
        <strain evidence="2">KCTC 22746</strain>
    </source>
</reference>
<proteinExistence type="predicted"/>
<accession>A0A929L2R6</accession>
<gene>
    <name evidence="2" type="ORF">IRJ16_09715</name>
</gene>
<dbReference type="Proteomes" id="UP000622475">
    <property type="component" value="Unassembled WGS sequence"/>
</dbReference>
<dbReference type="EMBL" id="JADFFL010000003">
    <property type="protein sequence ID" value="MBE9662161.1"/>
    <property type="molecule type" value="Genomic_DNA"/>
</dbReference>
<evidence type="ECO:0008006" key="4">
    <source>
        <dbReference type="Google" id="ProtNLM"/>
    </source>
</evidence>
<organism evidence="2 3">
    <name type="scientific">Mucilaginibacter myungsuensis</name>
    <dbReference type="NCBI Taxonomy" id="649104"/>
    <lineage>
        <taxon>Bacteria</taxon>
        <taxon>Pseudomonadati</taxon>
        <taxon>Bacteroidota</taxon>
        <taxon>Sphingobacteriia</taxon>
        <taxon>Sphingobacteriales</taxon>
        <taxon>Sphingobacteriaceae</taxon>
        <taxon>Mucilaginibacter</taxon>
    </lineage>
</organism>
<dbReference type="RefSeq" id="WP_194111349.1">
    <property type="nucleotide sequence ID" value="NZ_JADFFL010000003.1"/>
</dbReference>
<feature type="chain" id="PRO_5038056310" description="Lipoprotein" evidence="1">
    <location>
        <begin position="22"/>
        <end position="107"/>
    </location>
</feature>
<keyword evidence="1" id="KW-0732">Signal</keyword>
<protein>
    <recommendedName>
        <fullName evidence="4">Lipoprotein</fullName>
    </recommendedName>
</protein>
<feature type="signal peptide" evidence="1">
    <location>
        <begin position="1"/>
        <end position="21"/>
    </location>
</feature>
<evidence type="ECO:0000256" key="1">
    <source>
        <dbReference type="SAM" id="SignalP"/>
    </source>
</evidence>
<dbReference type="AlphaFoldDB" id="A0A929L2R6"/>
<name>A0A929L2R6_9SPHI</name>